<dbReference type="SUPFAM" id="SSF56112">
    <property type="entry name" value="Protein kinase-like (PK-like)"/>
    <property type="match status" value="1"/>
</dbReference>
<evidence type="ECO:0000256" key="2">
    <source>
        <dbReference type="ARBA" id="ARBA00022679"/>
    </source>
</evidence>
<keyword evidence="2" id="KW-0808">Transferase</keyword>
<dbReference type="Proteomes" id="UP001295794">
    <property type="component" value="Unassembled WGS sequence"/>
</dbReference>
<protein>
    <recommendedName>
        <fullName evidence="5">Alpha-type protein kinase domain-containing protein</fullName>
    </recommendedName>
</protein>
<sequence length="126" mass="14476">MHAFTHWMSIYTGNDLILCDLQGIKENASSWVLIDPQMHTSQSDCHRRKYWDKGPQGIQQFIAHHLKTCNENSFSYGLNLKELQYVVDRPKTPPGKKHHSAPGPHSPENNRKKNRGSLNDILDLSE</sequence>
<dbReference type="AlphaFoldDB" id="A0AAD2Q0S7"/>
<proteinExistence type="predicted"/>
<keyword evidence="7" id="KW-1185">Reference proteome</keyword>
<organism evidence="6 7">
    <name type="scientific">Mycena citricolor</name>
    <dbReference type="NCBI Taxonomy" id="2018698"/>
    <lineage>
        <taxon>Eukaryota</taxon>
        <taxon>Fungi</taxon>
        <taxon>Dikarya</taxon>
        <taxon>Basidiomycota</taxon>
        <taxon>Agaricomycotina</taxon>
        <taxon>Agaricomycetes</taxon>
        <taxon>Agaricomycetidae</taxon>
        <taxon>Agaricales</taxon>
        <taxon>Marasmiineae</taxon>
        <taxon>Mycenaceae</taxon>
        <taxon>Mycena</taxon>
    </lineage>
</organism>
<evidence type="ECO:0000256" key="4">
    <source>
        <dbReference type="SAM" id="MobiDB-lite"/>
    </source>
</evidence>
<keyword evidence="3" id="KW-0418">Kinase</keyword>
<evidence type="ECO:0000256" key="1">
    <source>
        <dbReference type="ARBA" id="ARBA00022527"/>
    </source>
</evidence>
<evidence type="ECO:0000313" key="6">
    <source>
        <dbReference type="EMBL" id="CAK5261837.1"/>
    </source>
</evidence>
<reference evidence="6" key="1">
    <citation type="submission" date="2023-11" db="EMBL/GenBank/DDBJ databases">
        <authorList>
            <person name="De Vega J J."/>
            <person name="De Vega J J."/>
        </authorList>
    </citation>
    <scope>NUCLEOTIDE SEQUENCE</scope>
</reference>
<evidence type="ECO:0000313" key="7">
    <source>
        <dbReference type="Proteomes" id="UP001295794"/>
    </source>
</evidence>
<feature type="domain" description="Alpha-type protein kinase" evidence="5">
    <location>
        <begin position="1"/>
        <end position="83"/>
    </location>
</feature>
<dbReference type="GO" id="GO:0004674">
    <property type="term" value="F:protein serine/threonine kinase activity"/>
    <property type="evidence" value="ECO:0007669"/>
    <property type="project" value="UniProtKB-KW"/>
</dbReference>
<name>A0AAD2Q0S7_9AGAR</name>
<gene>
    <name evidence="6" type="ORF">MYCIT1_LOCUS63</name>
</gene>
<dbReference type="Pfam" id="PF02816">
    <property type="entry name" value="Alpha_kinase"/>
    <property type="match status" value="1"/>
</dbReference>
<dbReference type="EMBL" id="CAVNYO010000001">
    <property type="protein sequence ID" value="CAK5261837.1"/>
    <property type="molecule type" value="Genomic_DNA"/>
</dbReference>
<dbReference type="InterPro" id="IPR004166">
    <property type="entry name" value="a-kinase_dom"/>
</dbReference>
<evidence type="ECO:0000256" key="3">
    <source>
        <dbReference type="ARBA" id="ARBA00022777"/>
    </source>
</evidence>
<dbReference type="InterPro" id="IPR011009">
    <property type="entry name" value="Kinase-like_dom_sf"/>
</dbReference>
<dbReference type="GO" id="GO:0005524">
    <property type="term" value="F:ATP binding"/>
    <property type="evidence" value="ECO:0007669"/>
    <property type="project" value="InterPro"/>
</dbReference>
<evidence type="ECO:0000259" key="5">
    <source>
        <dbReference type="PROSITE" id="PS51158"/>
    </source>
</evidence>
<comment type="caution">
    <text evidence="6">The sequence shown here is derived from an EMBL/GenBank/DDBJ whole genome shotgun (WGS) entry which is preliminary data.</text>
</comment>
<dbReference type="PROSITE" id="PS51158">
    <property type="entry name" value="ALPHA_KINASE"/>
    <property type="match status" value="1"/>
</dbReference>
<feature type="region of interest" description="Disordered" evidence="4">
    <location>
        <begin position="87"/>
        <end position="126"/>
    </location>
</feature>
<accession>A0AAD2Q0S7</accession>
<keyword evidence="1" id="KW-0723">Serine/threonine-protein kinase</keyword>
<dbReference type="Gene3D" id="3.20.200.10">
    <property type="entry name" value="MHCK/EF2 kinase"/>
    <property type="match status" value="1"/>
</dbReference>